<sequence>MEVTPPEVNKISTPNSSPKRDNANSQSELLEEVRVLQFQVASLRRSRSIYRSRNNFRIRSRSPSLSKNFCWYHHKFKSKSRKFIQHAHFREMPKGKISGDQRPAFTNSRLSILDRNLKLSFLIDIGRDCSIIPASRHEKKKPVQAFQAANVSQIEVYGKKLLSLDLGLRRKFAFPFYICNVP</sequence>
<feature type="compositionally biased region" description="Polar residues" evidence="1">
    <location>
        <begin position="10"/>
        <end position="26"/>
    </location>
</feature>
<proteinExistence type="predicted"/>
<dbReference type="Proteomes" id="UP000499080">
    <property type="component" value="Unassembled WGS sequence"/>
</dbReference>
<name>A0A4Y2A393_ARAVE</name>
<evidence type="ECO:0000313" key="3">
    <source>
        <dbReference type="Proteomes" id="UP000499080"/>
    </source>
</evidence>
<organism evidence="2 3">
    <name type="scientific">Araneus ventricosus</name>
    <name type="common">Orbweaver spider</name>
    <name type="synonym">Epeira ventricosa</name>
    <dbReference type="NCBI Taxonomy" id="182803"/>
    <lineage>
        <taxon>Eukaryota</taxon>
        <taxon>Metazoa</taxon>
        <taxon>Ecdysozoa</taxon>
        <taxon>Arthropoda</taxon>
        <taxon>Chelicerata</taxon>
        <taxon>Arachnida</taxon>
        <taxon>Araneae</taxon>
        <taxon>Araneomorphae</taxon>
        <taxon>Entelegynae</taxon>
        <taxon>Araneoidea</taxon>
        <taxon>Araneidae</taxon>
        <taxon>Araneus</taxon>
    </lineage>
</organism>
<accession>A0A4Y2A393</accession>
<keyword evidence="3" id="KW-1185">Reference proteome</keyword>
<dbReference type="AlphaFoldDB" id="A0A4Y2A393"/>
<evidence type="ECO:0008006" key="4">
    <source>
        <dbReference type="Google" id="ProtNLM"/>
    </source>
</evidence>
<feature type="region of interest" description="Disordered" evidence="1">
    <location>
        <begin position="1"/>
        <end position="26"/>
    </location>
</feature>
<evidence type="ECO:0000313" key="2">
    <source>
        <dbReference type="EMBL" id="GBL73444.1"/>
    </source>
</evidence>
<protein>
    <recommendedName>
        <fullName evidence="4">Peptidase A2 domain-containing protein</fullName>
    </recommendedName>
</protein>
<dbReference type="EMBL" id="BGPR01000003">
    <property type="protein sequence ID" value="GBL73444.1"/>
    <property type="molecule type" value="Genomic_DNA"/>
</dbReference>
<evidence type="ECO:0000256" key="1">
    <source>
        <dbReference type="SAM" id="MobiDB-lite"/>
    </source>
</evidence>
<gene>
    <name evidence="2" type="ORF">AVEN_159448_1</name>
</gene>
<reference evidence="2 3" key="1">
    <citation type="journal article" date="2019" name="Sci. Rep.">
        <title>Orb-weaving spider Araneus ventricosus genome elucidates the spidroin gene catalogue.</title>
        <authorList>
            <person name="Kono N."/>
            <person name="Nakamura H."/>
            <person name="Ohtoshi R."/>
            <person name="Moran D.A.P."/>
            <person name="Shinohara A."/>
            <person name="Yoshida Y."/>
            <person name="Fujiwara M."/>
            <person name="Mori M."/>
            <person name="Tomita M."/>
            <person name="Arakawa K."/>
        </authorList>
    </citation>
    <scope>NUCLEOTIDE SEQUENCE [LARGE SCALE GENOMIC DNA]</scope>
</reference>
<comment type="caution">
    <text evidence="2">The sequence shown here is derived from an EMBL/GenBank/DDBJ whole genome shotgun (WGS) entry which is preliminary data.</text>
</comment>